<comment type="caution">
    <text evidence="7">The sequence shown here is derived from an EMBL/GenBank/DDBJ whole genome shotgun (WGS) entry which is preliminary data.</text>
</comment>
<organism evidence="7 8">
    <name type="scientific">Rodentibacter caecimuris</name>
    <dbReference type="NCBI Taxonomy" id="1796644"/>
    <lineage>
        <taxon>Bacteria</taxon>
        <taxon>Pseudomonadati</taxon>
        <taxon>Pseudomonadota</taxon>
        <taxon>Gammaproteobacteria</taxon>
        <taxon>Pasteurellales</taxon>
        <taxon>Pasteurellaceae</taxon>
        <taxon>Rodentibacter</taxon>
    </lineage>
</organism>
<evidence type="ECO:0000256" key="5">
    <source>
        <dbReference type="ARBA" id="ARBA00023163"/>
    </source>
</evidence>
<dbReference type="InterPro" id="IPR015424">
    <property type="entry name" value="PyrdxlP-dep_Trfase"/>
</dbReference>
<accession>A0ABX3KVX1</accession>
<dbReference type="InterPro" id="IPR015421">
    <property type="entry name" value="PyrdxlP-dep_Trfase_major"/>
</dbReference>
<dbReference type="PANTHER" id="PTHR46577:SF1">
    <property type="entry name" value="HTH-TYPE TRANSCRIPTIONAL REGULATORY PROTEIN GABR"/>
    <property type="match status" value="1"/>
</dbReference>
<name>A0ABX3KVX1_9PAST</name>
<dbReference type="EMBL" id="MLAA01000069">
    <property type="protein sequence ID" value="OOF65867.1"/>
    <property type="molecule type" value="Genomic_DNA"/>
</dbReference>
<proteinExistence type="inferred from homology"/>
<dbReference type="Gene3D" id="3.40.640.10">
    <property type="entry name" value="Type I PLP-dependent aspartate aminotransferase-like (Major domain)"/>
    <property type="match status" value="1"/>
</dbReference>
<gene>
    <name evidence="7" type="ORF">BKG89_10590</name>
</gene>
<sequence length="470" mass="54932">MGSVLKKLSYQLDKSLKLPLYLQLYQQIKNAIHHQSLLYGERLPSKRQLCDYLQISQNTVESAYAQLLAEGYIESKARKGFFVCFKAELEFNLKTSLPEPQITHVKLPIKFDLNPDKIDSNHFPLQIWRKCGRNNFGFQGKSWLNLGDSPGDWNLRYEIANYLSASRGVQCDVEQIIICAGVESCLQQLILLFDNCYSHSILRYAMESYGYSKVEALLQSYEKKIIKLPIEKNTLKLDLNVLNKYAVNIAYLTPSHLYPFGQVLSISQRQQLLEWVNLQPDRFIIEDDYDSEFRYKGKPIPALQSLDCNEKVIYLGSFSKLIMPSLRMTFMVLPKRLLPIYQKYCGFFHSSVSRFEQQRLACFISSGEFEKHIHRMRKIYRKKMELICRILTPYREKIRYYGEYSGFYLLIELINESRASEMLTARALEVGVKVYPINYDQRILFSIGFGDLTEEQLEQAMNILLVVWEI</sequence>
<dbReference type="InterPro" id="IPR036390">
    <property type="entry name" value="WH_DNA-bd_sf"/>
</dbReference>
<evidence type="ECO:0000313" key="7">
    <source>
        <dbReference type="EMBL" id="OOF65867.1"/>
    </source>
</evidence>
<evidence type="ECO:0000256" key="4">
    <source>
        <dbReference type="ARBA" id="ARBA00023125"/>
    </source>
</evidence>
<dbReference type="Pfam" id="PF00392">
    <property type="entry name" value="GntR"/>
    <property type="match status" value="1"/>
</dbReference>
<dbReference type="Pfam" id="PF00155">
    <property type="entry name" value="Aminotran_1_2"/>
    <property type="match status" value="1"/>
</dbReference>
<comment type="similarity">
    <text evidence="1">In the C-terminal section; belongs to the class-I pyridoxal-phosphate-dependent aminotransferase family.</text>
</comment>
<dbReference type="SUPFAM" id="SSF53383">
    <property type="entry name" value="PLP-dependent transferases"/>
    <property type="match status" value="1"/>
</dbReference>
<dbReference type="PROSITE" id="PS50949">
    <property type="entry name" value="HTH_GNTR"/>
    <property type="match status" value="1"/>
</dbReference>
<evidence type="ECO:0000259" key="6">
    <source>
        <dbReference type="PROSITE" id="PS50949"/>
    </source>
</evidence>
<dbReference type="CDD" id="cd07377">
    <property type="entry name" value="WHTH_GntR"/>
    <property type="match status" value="1"/>
</dbReference>
<dbReference type="SUPFAM" id="SSF46785">
    <property type="entry name" value="Winged helix' DNA-binding domain"/>
    <property type="match status" value="1"/>
</dbReference>
<dbReference type="InterPro" id="IPR000524">
    <property type="entry name" value="Tscrpt_reg_HTH_GntR"/>
</dbReference>
<dbReference type="SMART" id="SM00345">
    <property type="entry name" value="HTH_GNTR"/>
    <property type="match status" value="1"/>
</dbReference>
<evidence type="ECO:0000313" key="8">
    <source>
        <dbReference type="Proteomes" id="UP000188820"/>
    </source>
</evidence>
<reference evidence="7 8" key="1">
    <citation type="submission" date="2016-10" db="EMBL/GenBank/DDBJ databases">
        <title>Rodentibacter gen. nov. and new species.</title>
        <authorList>
            <person name="Christensen H."/>
        </authorList>
    </citation>
    <scope>NUCLEOTIDE SEQUENCE [LARGE SCALE GENOMIC DNA]</scope>
    <source>
        <strain evidence="7 8">1998236014</strain>
    </source>
</reference>
<dbReference type="Gene3D" id="1.10.10.10">
    <property type="entry name" value="Winged helix-like DNA-binding domain superfamily/Winged helix DNA-binding domain"/>
    <property type="match status" value="1"/>
</dbReference>
<dbReference type="InterPro" id="IPR004839">
    <property type="entry name" value="Aminotransferase_I/II_large"/>
</dbReference>
<evidence type="ECO:0000256" key="1">
    <source>
        <dbReference type="ARBA" id="ARBA00005384"/>
    </source>
</evidence>
<keyword evidence="2" id="KW-0663">Pyridoxal phosphate</keyword>
<keyword evidence="8" id="KW-1185">Reference proteome</keyword>
<keyword evidence="3" id="KW-0805">Transcription regulation</keyword>
<dbReference type="CDD" id="cd00609">
    <property type="entry name" value="AAT_like"/>
    <property type="match status" value="1"/>
</dbReference>
<keyword evidence="4" id="KW-0238">DNA-binding</keyword>
<dbReference type="InterPro" id="IPR051446">
    <property type="entry name" value="HTH_trans_reg/aminotransferase"/>
</dbReference>
<dbReference type="PANTHER" id="PTHR46577">
    <property type="entry name" value="HTH-TYPE TRANSCRIPTIONAL REGULATORY PROTEIN GABR"/>
    <property type="match status" value="1"/>
</dbReference>
<evidence type="ECO:0000256" key="3">
    <source>
        <dbReference type="ARBA" id="ARBA00023015"/>
    </source>
</evidence>
<dbReference type="Proteomes" id="UP000188820">
    <property type="component" value="Unassembled WGS sequence"/>
</dbReference>
<dbReference type="InterPro" id="IPR036388">
    <property type="entry name" value="WH-like_DNA-bd_sf"/>
</dbReference>
<evidence type="ECO:0000256" key="2">
    <source>
        <dbReference type="ARBA" id="ARBA00022898"/>
    </source>
</evidence>
<keyword evidence="5" id="KW-0804">Transcription</keyword>
<feature type="domain" description="HTH gntR-type" evidence="6">
    <location>
        <begin position="18"/>
        <end position="86"/>
    </location>
</feature>
<protein>
    <submittedName>
        <fullName evidence="7">GntR family transcriptional regulator</fullName>
    </submittedName>
</protein>